<reference evidence="1 2" key="2">
    <citation type="submission" date="2017-12" db="EMBL/GenBank/DDBJ databases">
        <title>Genome sequence of Rhizobium sullae HCNT1 isolated from Sulla coronaria nodules and featuring peculiar denitrification phenotypes.</title>
        <authorList>
            <person name="De Diego-Diaz B."/>
            <person name="Treu L."/>
            <person name="Campanaro S."/>
            <person name="Da Silva Duarte V."/>
            <person name="Basaglia M."/>
            <person name="Favaro L."/>
            <person name="Casella S."/>
            <person name="Squartini A."/>
        </authorList>
    </citation>
    <scope>NUCLEOTIDE SEQUENCE [LARGE SCALE GENOMIC DNA]</scope>
    <source>
        <strain evidence="1 2">HCNT1</strain>
    </source>
</reference>
<dbReference type="EMBL" id="PIQN01000017">
    <property type="protein sequence ID" value="PKA41552.1"/>
    <property type="molecule type" value="Genomic_DNA"/>
</dbReference>
<proteinExistence type="predicted"/>
<evidence type="ECO:0000313" key="2">
    <source>
        <dbReference type="Proteomes" id="UP000232164"/>
    </source>
</evidence>
<organism evidence="1 2">
    <name type="scientific">Rhizobium sullae</name>
    <name type="common">Rhizobium hedysari</name>
    <dbReference type="NCBI Taxonomy" id="50338"/>
    <lineage>
        <taxon>Bacteria</taxon>
        <taxon>Pseudomonadati</taxon>
        <taxon>Pseudomonadota</taxon>
        <taxon>Alphaproteobacteria</taxon>
        <taxon>Hyphomicrobiales</taxon>
        <taxon>Rhizobiaceae</taxon>
        <taxon>Rhizobium/Agrobacterium group</taxon>
        <taxon>Rhizobium</taxon>
    </lineage>
</organism>
<gene>
    <name evidence="1" type="ORF">CWR43_22330</name>
</gene>
<sequence>MVQRHAALNEFAAKRRIDNLGFGHAEMSNEIKDRAVALIKARFTLLLKMILQAEAFLTTLPTKARIGDGCDDPVRIAAMFAAIPSP</sequence>
<reference evidence="1 2" key="1">
    <citation type="submission" date="2017-11" db="EMBL/GenBank/DDBJ databases">
        <authorList>
            <person name="Han C.G."/>
        </authorList>
    </citation>
    <scope>NUCLEOTIDE SEQUENCE [LARGE SCALE GENOMIC DNA]</scope>
    <source>
        <strain evidence="1 2">HCNT1</strain>
    </source>
</reference>
<dbReference type="AlphaFoldDB" id="A0A2N0D660"/>
<comment type="caution">
    <text evidence="1">The sequence shown here is derived from an EMBL/GenBank/DDBJ whole genome shotgun (WGS) entry which is preliminary data.</text>
</comment>
<evidence type="ECO:0000313" key="1">
    <source>
        <dbReference type="EMBL" id="PKA41552.1"/>
    </source>
</evidence>
<protein>
    <submittedName>
        <fullName evidence="1">Uncharacterized protein</fullName>
    </submittedName>
</protein>
<name>A0A2N0D660_RHISU</name>
<accession>A0A2N0D660</accession>
<dbReference type="Proteomes" id="UP000232164">
    <property type="component" value="Unassembled WGS sequence"/>
</dbReference>